<dbReference type="InterPro" id="IPR006645">
    <property type="entry name" value="NGN-like_dom"/>
</dbReference>
<evidence type="ECO:0000256" key="1">
    <source>
        <dbReference type="ARBA" id="ARBA00022472"/>
    </source>
</evidence>
<accession>A0A345D7T6</accession>
<dbReference type="SMART" id="SM00739">
    <property type="entry name" value="KOW"/>
    <property type="match status" value="1"/>
</dbReference>
<dbReference type="SUPFAM" id="SSF50104">
    <property type="entry name" value="Translation proteins SH3-like domain"/>
    <property type="match status" value="1"/>
</dbReference>
<name>A0A345D7T6_9BURK</name>
<sequence length="176" mass="20133">MDKRWYFVQVYSSMEKSVERALNERIGRSEMQEQFGRVLVPTEEVVEMRNGKRVVVERRLYSGYVLIEMAMTDESWHLVKSTPKVSGFVGGVGNKPHALPQADVDKILAHMNGERPRPKIEFEVGESVRVTEGPFADFNGVIEEVNYDRNKLRVTVTIFGRATPVELGFDQVEKVQ</sequence>
<evidence type="ECO:0000256" key="2">
    <source>
        <dbReference type="ARBA" id="ARBA00022814"/>
    </source>
</evidence>
<dbReference type="FunFam" id="2.30.30.30:FF:000002">
    <property type="entry name" value="Transcription termination/antitermination factor NusG"/>
    <property type="match status" value="1"/>
</dbReference>
<keyword evidence="11" id="KW-1185">Reference proteome</keyword>
<dbReference type="RefSeq" id="WP_114561731.1">
    <property type="nucleotide sequence ID" value="NZ_CP031124.1"/>
</dbReference>
<proteinExistence type="inferred from homology"/>
<organism evidence="10 11">
    <name type="scientific">Ephemeroptericola cinctiostellae</name>
    <dbReference type="NCBI Taxonomy" id="2268024"/>
    <lineage>
        <taxon>Bacteria</taxon>
        <taxon>Pseudomonadati</taxon>
        <taxon>Pseudomonadota</taxon>
        <taxon>Betaproteobacteria</taxon>
        <taxon>Burkholderiales</taxon>
        <taxon>Burkholderiaceae</taxon>
        <taxon>Ephemeroptericola</taxon>
    </lineage>
</organism>
<dbReference type="NCBIfam" id="TIGR00922">
    <property type="entry name" value="nusG"/>
    <property type="match status" value="1"/>
</dbReference>
<dbReference type="InterPro" id="IPR036735">
    <property type="entry name" value="NGN_dom_sf"/>
</dbReference>
<keyword evidence="4 5" id="KW-0804">Transcription</keyword>
<dbReference type="SMART" id="SM00738">
    <property type="entry name" value="NGN"/>
    <property type="match status" value="1"/>
</dbReference>
<keyword evidence="2 5" id="KW-0889">Transcription antitermination</keyword>
<dbReference type="GO" id="GO:0006353">
    <property type="term" value="P:DNA-templated transcription termination"/>
    <property type="evidence" value="ECO:0007669"/>
    <property type="project" value="UniProtKB-UniRule"/>
</dbReference>
<dbReference type="PROSITE" id="PS01014">
    <property type="entry name" value="NUSG"/>
    <property type="match status" value="1"/>
</dbReference>
<dbReference type="EMBL" id="CP031124">
    <property type="protein sequence ID" value="AXF84424.1"/>
    <property type="molecule type" value="Genomic_DNA"/>
</dbReference>
<protein>
    <recommendedName>
        <fullName evidence="5 6">Transcription termination/antitermination protein NusG</fullName>
    </recommendedName>
</protein>
<reference evidence="11" key="1">
    <citation type="submission" date="2018-07" db="EMBL/GenBank/DDBJ databases">
        <authorList>
            <person name="Kim H."/>
        </authorList>
    </citation>
    <scope>NUCLEOTIDE SEQUENCE [LARGE SCALE GENOMIC DNA]</scope>
    <source>
        <strain evidence="11">F02</strain>
    </source>
</reference>
<dbReference type="InterPro" id="IPR005824">
    <property type="entry name" value="KOW"/>
</dbReference>
<dbReference type="KEGG" id="hyf:DTO96_100127"/>
<gene>
    <name evidence="5 10" type="primary">nusG</name>
    <name evidence="10" type="ORF">DTO96_100127</name>
</gene>
<dbReference type="CDD" id="cd06091">
    <property type="entry name" value="KOW_NusG"/>
    <property type="match status" value="1"/>
</dbReference>
<evidence type="ECO:0000313" key="10">
    <source>
        <dbReference type="EMBL" id="AXF84424.1"/>
    </source>
</evidence>
<dbReference type="InterPro" id="IPR015869">
    <property type="entry name" value="Transcrpt_antiterm_NusG_bac_CS"/>
</dbReference>
<dbReference type="InterPro" id="IPR008991">
    <property type="entry name" value="Translation_prot_SH3-like_sf"/>
</dbReference>
<dbReference type="OrthoDB" id="9809075at2"/>
<comment type="function">
    <text evidence="5 7">Participates in transcription elongation, termination and antitermination.</text>
</comment>
<evidence type="ECO:0000256" key="7">
    <source>
        <dbReference type="RuleBase" id="RU000538"/>
    </source>
</evidence>
<feature type="domain" description="KOW" evidence="9">
    <location>
        <begin position="121"/>
        <end position="148"/>
    </location>
</feature>
<dbReference type="Pfam" id="PF02357">
    <property type="entry name" value="NusG"/>
    <property type="match status" value="1"/>
</dbReference>
<feature type="domain" description="NusG-like N-terminal" evidence="8">
    <location>
        <begin position="2"/>
        <end position="111"/>
    </location>
</feature>
<evidence type="ECO:0000256" key="4">
    <source>
        <dbReference type="ARBA" id="ARBA00023163"/>
    </source>
</evidence>
<dbReference type="SUPFAM" id="SSF82679">
    <property type="entry name" value="N-utilization substance G protein NusG, N-terminal domain"/>
    <property type="match status" value="1"/>
</dbReference>
<keyword evidence="1 5" id="KW-0806">Transcription termination</keyword>
<dbReference type="PRINTS" id="PR00338">
    <property type="entry name" value="NUSGTNSCPFCT"/>
</dbReference>
<dbReference type="CDD" id="cd09891">
    <property type="entry name" value="NGN_Bact_1"/>
    <property type="match status" value="1"/>
</dbReference>
<evidence type="ECO:0000256" key="5">
    <source>
        <dbReference type="HAMAP-Rule" id="MF_00948"/>
    </source>
</evidence>
<dbReference type="InterPro" id="IPR014722">
    <property type="entry name" value="Rib_uL2_dom2"/>
</dbReference>
<dbReference type="AlphaFoldDB" id="A0A345D7T6"/>
<dbReference type="HAMAP" id="MF_00948">
    <property type="entry name" value="NusG"/>
    <property type="match status" value="1"/>
</dbReference>
<evidence type="ECO:0000256" key="6">
    <source>
        <dbReference type="NCBIfam" id="TIGR00922"/>
    </source>
</evidence>
<dbReference type="Pfam" id="PF00467">
    <property type="entry name" value="KOW"/>
    <property type="match status" value="1"/>
</dbReference>
<evidence type="ECO:0000313" key="11">
    <source>
        <dbReference type="Proteomes" id="UP000252182"/>
    </source>
</evidence>
<dbReference type="PANTHER" id="PTHR30265:SF2">
    <property type="entry name" value="TRANSCRIPTION TERMINATION_ANTITERMINATION PROTEIN NUSG"/>
    <property type="match status" value="1"/>
</dbReference>
<comment type="similarity">
    <text evidence="5 7">Belongs to the NusG family.</text>
</comment>
<keyword evidence="3 5" id="KW-0805">Transcription regulation</keyword>
<dbReference type="InterPro" id="IPR043425">
    <property type="entry name" value="NusG-like"/>
</dbReference>
<dbReference type="GO" id="GO:0031564">
    <property type="term" value="P:transcription antitermination"/>
    <property type="evidence" value="ECO:0007669"/>
    <property type="project" value="UniProtKB-UniRule"/>
</dbReference>
<dbReference type="Proteomes" id="UP000252182">
    <property type="component" value="Chromosome"/>
</dbReference>
<dbReference type="PANTHER" id="PTHR30265">
    <property type="entry name" value="RHO-INTERACTING TRANSCRIPTION TERMINATION FACTOR NUSG"/>
    <property type="match status" value="1"/>
</dbReference>
<dbReference type="GO" id="GO:0005829">
    <property type="term" value="C:cytosol"/>
    <property type="evidence" value="ECO:0007669"/>
    <property type="project" value="TreeGrafter"/>
</dbReference>
<dbReference type="Gene3D" id="2.30.30.30">
    <property type="match status" value="1"/>
</dbReference>
<dbReference type="InterPro" id="IPR001062">
    <property type="entry name" value="Transcrpt_antiterm_NusG"/>
</dbReference>
<evidence type="ECO:0000256" key="3">
    <source>
        <dbReference type="ARBA" id="ARBA00023015"/>
    </source>
</evidence>
<evidence type="ECO:0000259" key="8">
    <source>
        <dbReference type="SMART" id="SM00738"/>
    </source>
</evidence>
<dbReference type="InterPro" id="IPR047050">
    <property type="entry name" value="NGN"/>
</dbReference>
<dbReference type="Gene3D" id="3.30.70.940">
    <property type="entry name" value="NusG, N-terminal domain"/>
    <property type="match status" value="1"/>
</dbReference>
<dbReference type="GO" id="GO:0032784">
    <property type="term" value="P:regulation of DNA-templated transcription elongation"/>
    <property type="evidence" value="ECO:0007669"/>
    <property type="project" value="InterPro"/>
</dbReference>
<dbReference type="GO" id="GO:0006354">
    <property type="term" value="P:DNA-templated transcription elongation"/>
    <property type="evidence" value="ECO:0007669"/>
    <property type="project" value="UniProtKB-UniRule"/>
</dbReference>
<evidence type="ECO:0000259" key="9">
    <source>
        <dbReference type="SMART" id="SM00739"/>
    </source>
</evidence>